<keyword evidence="7 8" id="KW-0472">Membrane</keyword>
<sequence>MSNSNSLTLTASTMLMPATVIILVALVIPTLILLRYSFNVYDPTQLMIEAFTLENYGRFFSEPYFQKVMVTTLTMSLECTLASLLLGYPVALFLATTTSRFKSLFIILTIFPLLVGNVVRAAGWMTLFGAKGFINVSLMYLGVIDEPINMMYTTFSVFVGILCVILPFMILTLQGVLESIDFSLTEAAKNLGASSFTAFRRIILPLSLPGIATGCILVFILCMNAYSTPVLLGGPSFAMMAPALYDQIAATSNWPFGAALAFILTVATILATLISSLYFRRRLKALAA</sequence>
<dbReference type="GO" id="GO:0055085">
    <property type="term" value="P:transmembrane transport"/>
    <property type="evidence" value="ECO:0007669"/>
    <property type="project" value="InterPro"/>
</dbReference>
<keyword evidence="3 8" id="KW-0813">Transport</keyword>
<comment type="similarity">
    <text evidence="2">Belongs to the binding-protein-dependent transport system permease family. CysTW subfamily.</text>
</comment>
<keyword evidence="6 8" id="KW-1133">Transmembrane helix</keyword>
<feature type="transmembrane region" description="Helical" evidence="8">
    <location>
        <begin position="202"/>
        <end position="223"/>
    </location>
</feature>
<gene>
    <name evidence="10" type="ORF">GQE98_07100</name>
</gene>
<dbReference type="PANTHER" id="PTHR42929">
    <property type="entry name" value="INNER MEMBRANE ABC TRANSPORTER PERMEASE PROTEIN YDCU-RELATED-RELATED"/>
    <property type="match status" value="1"/>
</dbReference>
<keyword evidence="5 8" id="KW-0812">Transmembrane</keyword>
<evidence type="ECO:0000256" key="5">
    <source>
        <dbReference type="ARBA" id="ARBA00022692"/>
    </source>
</evidence>
<dbReference type="GO" id="GO:0005886">
    <property type="term" value="C:plasma membrane"/>
    <property type="evidence" value="ECO:0007669"/>
    <property type="project" value="UniProtKB-SubCell"/>
</dbReference>
<feature type="transmembrane region" description="Helical" evidence="8">
    <location>
        <begin position="230"/>
        <end position="250"/>
    </location>
</feature>
<evidence type="ECO:0000256" key="1">
    <source>
        <dbReference type="ARBA" id="ARBA00004651"/>
    </source>
</evidence>
<name>A0A6L8W5P5_9PROT</name>
<dbReference type="SUPFAM" id="SSF161098">
    <property type="entry name" value="MetI-like"/>
    <property type="match status" value="1"/>
</dbReference>
<proteinExistence type="inferred from homology"/>
<dbReference type="InterPro" id="IPR035906">
    <property type="entry name" value="MetI-like_sf"/>
</dbReference>
<comment type="subcellular location">
    <subcellularLocation>
        <location evidence="1 8">Cell membrane</location>
        <topology evidence="1 8">Multi-pass membrane protein</topology>
    </subcellularLocation>
</comment>
<dbReference type="RefSeq" id="WP_161314987.1">
    <property type="nucleotide sequence ID" value="NZ_WTUW01000002.1"/>
</dbReference>
<comment type="caution">
    <text evidence="10">The sequence shown here is derived from an EMBL/GenBank/DDBJ whole genome shotgun (WGS) entry which is preliminary data.</text>
</comment>
<dbReference type="Gene3D" id="1.10.3720.10">
    <property type="entry name" value="MetI-like"/>
    <property type="match status" value="1"/>
</dbReference>
<keyword evidence="11" id="KW-1185">Reference proteome</keyword>
<evidence type="ECO:0000256" key="4">
    <source>
        <dbReference type="ARBA" id="ARBA00022475"/>
    </source>
</evidence>
<evidence type="ECO:0000256" key="8">
    <source>
        <dbReference type="RuleBase" id="RU363032"/>
    </source>
</evidence>
<feature type="transmembrane region" description="Helical" evidence="8">
    <location>
        <begin position="155"/>
        <end position="177"/>
    </location>
</feature>
<organism evidence="10 11">
    <name type="scientific">Sneathiella litorea</name>
    <dbReference type="NCBI Taxonomy" id="2606216"/>
    <lineage>
        <taxon>Bacteria</taxon>
        <taxon>Pseudomonadati</taxon>
        <taxon>Pseudomonadota</taxon>
        <taxon>Alphaproteobacteria</taxon>
        <taxon>Sneathiellales</taxon>
        <taxon>Sneathiellaceae</taxon>
        <taxon>Sneathiella</taxon>
    </lineage>
</organism>
<dbReference type="EMBL" id="WTUW01000002">
    <property type="protein sequence ID" value="MZR30401.1"/>
    <property type="molecule type" value="Genomic_DNA"/>
</dbReference>
<accession>A0A6L8W5P5</accession>
<evidence type="ECO:0000313" key="10">
    <source>
        <dbReference type="EMBL" id="MZR30401.1"/>
    </source>
</evidence>
<evidence type="ECO:0000256" key="3">
    <source>
        <dbReference type="ARBA" id="ARBA00022448"/>
    </source>
</evidence>
<feature type="transmembrane region" description="Helical" evidence="8">
    <location>
        <begin position="68"/>
        <end position="94"/>
    </location>
</feature>
<dbReference type="PROSITE" id="PS50928">
    <property type="entry name" value="ABC_TM1"/>
    <property type="match status" value="1"/>
</dbReference>
<evidence type="ECO:0000259" key="9">
    <source>
        <dbReference type="PROSITE" id="PS50928"/>
    </source>
</evidence>
<keyword evidence="4" id="KW-1003">Cell membrane</keyword>
<evidence type="ECO:0000256" key="2">
    <source>
        <dbReference type="ARBA" id="ARBA00007069"/>
    </source>
</evidence>
<dbReference type="CDD" id="cd06261">
    <property type="entry name" value="TM_PBP2"/>
    <property type="match status" value="1"/>
</dbReference>
<feature type="transmembrane region" description="Helical" evidence="8">
    <location>
        <begin position="12"/>
        <end position="34"/>
    </location>
</feature>
<protein>
    <submittedName>
        <fullName evidence="10">ABC transporter permease subunit</fullName>
    </submittedName>
</protein>
<evidence type="ECO:0000313" key="11">
    <source>
        <dbReference type="Proteomes" id="UP000476030"/>
    </source>
</evidence>
<dbReference type="InterPro" id="IPR000515">
    <property type="entry name" value="MetI-like"/>
</dbReference>
<feature type="transmembrane region" description="Helical" evidence="8">
    <location>
        <begin position="256"/>
        <end position="279"/>
    </location>
</feature>
<evidence type="ECO:0000256" key="7">
    <source>
        <dbReference type="ARBA" id="ARBA00023136"/>
    </source>
</evidence>
<dbReference type="PANTHER" id="PTHR42929:SF5">
    <property type="entry name" value="ABC TRANSPORTER PERMEASE PROTEIN"/>
    <property type="match status" value="1"/>
</dbReference>
<evidence type="ECO:0000256" key="6">
    <source>
        <dbReference type="ARBA" id="ARBA00022989"/>
    </source>
</evidence>
<dbReference type="Proteomes" id="UP000476030">
    <property type="component" value="Unassembled WGS sequence"/>
</dbReference>
<reference evidence="10 11" key="1">
    <citation type="submission" date="2019-12" db="EMBL/GenBank/DDBJ databases">
        <title>Snethiella sp. nov. sp. isolated from sea sand.</title>
        <authorList>
            <person name="Kim J."/>
            <person name="Jeong S.E."/>
            <person name="Jung H.S."/>
            <person name="Jeon C.O."/>
        </authorList>
    </citation>
    <scope>NUCLEOTIDE SEQUENCE [LARGE SCALE GENOMIC DNA]</scope>
    <source>
        <strain evidence="10 11">DP05</strain>
    </source>
</reference>
<feature type="domain" description="ABC transmembrane type-1" evidence="9">
    <location>
        <begin position="69"/>
        <end position="275"/>
    </location>
</feature>
<dbReference type="AlphaFoldDB" id="A0A6L8W5P5"/>
<dbReference type="Pfam" id="PF00528">
    <property type="entry name" value="BPD_transp_1"/>
    <property type="match status" value="1"/>
</dbReference>
<feature type="transmembrane region" description="Helical" evidence="8">
    <location>
        <begin position="125"/>
        <end position="143"/>
    </location>
</feature>